<reference evidence="2 3" key="1">
    <citation type="journal article" date="2016" name="Nat. Commun.">
        <title>Thousands of microbial genomes shed light on interconnected biogeochemical processes in an aquifer system.</title>
        <authorList>
            <person name="Anantharaman K."/>
            <person name="Brown C.T."/>
            <person name="Hug L.A."/>
            <person name="Sharon I."/>
            <person name="Castelle C.J."/>
            <person name="Probst A.J."/>
            <person name="Thomas B.C."/>
            <person name="Singh A."/>
            <person name="Wilkins M.J."/>
            <person name="Karaoz U."/>
            <person name="Brodie E.L."/>
            <person name="Williams K.H."/>
            <person name="Hubbard S.S."/>
            <person name="Banfield J.F."/>
        </authorList>
    </citation>
    <scope>NUCLEOTIDE SEQUENCE [LARGE SCALE GENOMIC DNA]</scope>
</reference>
<sequence length="412" mass="45282">MRKIYTILIIIISITLIAFLWWYLLLREKNIPTTEIIRDILPFGTGEDINIGTLPLGDIGSGSIETTSFDQFGIPIVNLFRISNTPVAGTLVLNRNNQTVVRYVDRGTGHIYDVALPSSASSTPLDKIKVTNNTLPKIYEAYFRPDGNAVLLRSLKGDSDVVENLSLTLTQPKSTSTLYTVSSTALRGDINSVTVGSGNTLFYSLRDTSSIVSSAFNGTGSRTLLNSPFNDWQLAIAGNNLFIHTKASSQASGYAYTLNTSGGTLKKILGPLNGLTIKPNASGSKVLYSYMNGNEIKLVAKNLSSQTLSEISPATLSEKCIWSIKNVDVFFCGVPYNKISNAEPENWYMGATHFSDNIWLFNTKTETKQVLVEPKTSLGIDIDVMEPKLSSDENYLIFINKNDLTLWAFRLP</sequence>
<evidence type="ECO:0000313" key="3">
    <source>
        <dbReference type="Proteomes" id="UP000177096"/>
    </source>
</evidence>
<accession>A0A1G2UH86</accession>
<gene>
    <name evidence="2" type="ORF">A3I86_02035</name>
</gene>
<proteinExistence type="predicted"/>
<name>A0A1G2UH86_9BACT</name>
<keyword evidence="1" id="KW-0812">Transmembrane</keyword>
<evidence type="ECO:0000313" key="2">
    <source>
        <dbReference type="EMBL" id="OHB08787.1"/>
    </source>
</evidence>
<keyword evidence="1" id="KW-1133">Transmembrane helix</keyword>
<dbReference type="SUPFAM" id="SSF69304">
    <property type="entry name" value="Tricorn protease N-terminal domain"/>
    <property type="match status" value="1"/>
</dbReference>
<dbReference type="AlphaFoldDB" id="A0A1G2UH86"/>
<comment type="caution">
    <text evidence="2">The sequence shown here is derived from an EMBL/GenBank/DDBJ whole genome shotgun (WGS) entry which is preliminary data.</text>
</comment>
<evidence type="ECO:0000256" key="1">
    <source>
        <dbReference type="SAM" id="Phobius"/>
    </source>
</evidence>
<dbReference type="EMBL" id="MHWM01000019">
    <property type="protein sequence ID" value="OHB08787.1"/>
    <property type="molecule type" value="Genomic_DNA"/>
</dbReference>
<keyword evidence="1" id="KW-0472">Membrane</keyword>
<protein>
    <submittedName>
        <fullName evidence="2">Uncharacterized protein</fullName>
    </submittedName>
</protein>
<organism evidence="2 3">
    <name type="scientific">Candidatus Zambryskibacteria bacterium RIFCSPLOWO2_02_FULL_39_14</name>
    <dbReference type="NCBI Taxonomy" id="1802769"/>
    <lineage>
        <taxon>Bacteria</taxon>
        <taxon>Candidatus Zambryskiibacteriota</taxon>
    </lineage>
</organism>
<dbReference type="Proteomes" id="UP000177096">
    <property type="component" value="Unassembled WGS sequence"/>
</dbReference>
<feature type="transmembrane region" description="Helical" evidence="1">
    <location>
        <begin position="7"/>
        <end position="25"/>
    </location>
</feature>